<evidence type="ECO:0000313" key="2">
    <source>
        <dbReference type="Proteomes" id="UP000494252"/>
    </source>
</evidence>
<protein>
    <submittedName>
        <fullName evidence="1">Uncharacterized protein</fullName>
    </submittedName>
</protein>
<name>A0A6J5G056_9BURK</name>
<organism evidence="1 2">
    <name type="scientific">Paraburkholderia fynbosensis</name>
    <dbReference type="NCBI Taxonomy" id="1200993"/>
    <lineage>
        <taxon>Bacteria</taxon>
        <taxon>Pseudomonadati</taxon>
        <taxon>Pseudomonadota</taxon>
        <taxon>Betaproteobacteria</taxon>
        <taxon>Burkholderiales</taxon>
        <taxon>Burkholderiaceae</taxon>
        <taxon>Paraburkholderia</taxon>
    </lineage>
</organism>
<dbReference type="EMBL" id="CADIKI010000007">
    <property type="protein sequence ID" value="CAB3790903.1"/>
    <property type="molecule type" value="Genomic_DNA"/>
</dbReference>
<sequence length="186" mass="20352">MDINDVAPTRHAEVWVRAAFAKQSKVGGGSFALVLDADDAGFVVKLTRSEADYAALLHFSGTNSHFPKVVKHAVNQGQGDAGPFHAVLMEKLPEVFSLKALAIANHINVQEIGKHHPYGLIMAAANLRDRKVGDEYPDSLADALHALGEYAASKMLRVELNQRANWGEREDGTLVIFDLAHSRREM</sequence>
<gene>
    <name evidence="1" type="ORF">LMG27177_02942</name>
</gene>
<accession>A0A6J5G056</accession>
<keyword evidence="2" id="KW-1185">Reference proteome</keyword>
<reference evidence="1 2" key="1">
    <citation type="submission" date="2020-04" db="EMBL/GenBank/DDBJ databases">
        <authorList>
            <person name="De Canck E."/>
        </authorList>
    </citation>
    <scope>NUCLEOTIDE SEQUENCE [LARGE SCALE GENOMIC DNA]</scope>
    <source>
        <strain evidence="1 2">LMG 27177</strain>
    </source>
</reference>
<evidence type="ECO:0000313" key="1">
    <source>
        <dbReference type="EMBL" id="CAB3790903.1"/>
    </source>
</evidence>
<dbReference type="AlphaFoldDB" id="A0A6J5G056"/>
<proteinExistence type="predicted"/>
<dbReference type="RefSeq" id="WP_175160587.1">
    <property type="nucleotide sequence ID" value="NZ_CADIKI010000007.1"/>
</dbReference>
<dbReference type="Proteomes" id="UP000494252">
    <property type="component" value="Unassembled WGS sequence"/>
</dbReference>